<evidence type="ECO:0000256" key="1">
    <source>
        <dbReference type="SAM" id="MobiDB-lite"/>
    </source>
</evidence>
<comment type="caution">
    <text evidence="2">The sequence shown here is derived from an EMBL/GenBank/DDBJ whole genome shotgun (WGS) entry which is preliminary data.</text>
</comment>
<accession>A0A7W4ZLP2</accession>
<evidence type="ECO:0000313" key="3">
    <source>
        <dbReference type="Proteomes" id="UP000572907"/>
    </source>
</evidence>
<keyword evidence="3" id="KW-1185">Reference proteome</keyword>
<evidence type="ECO:0000313" key="2">
    <source>
        <dbReference type="EMBL" id="MBB3074769.1"/>
    </source>
</evidence>
<sequence length="63" mass="6283">MAMLAVLIPLLMLGVVLVLGRYEEVLLPQENADRREPAGVPVAPAAAAAAPSPAPAGTAAPSP</sequence>
<dbReference type="Proteomes" id="UP000572907">
    <property type="component" value="Unassembled WGS sequence"/>
</dbReference>
<gene>
    <name evidence="2" type="ORF">FHS41_001238</name>
</gene>
<reference evidence="2 3" key="1">
    <citation type="submission" date="2020-08" db="EMBL/GenBank/DDBJ databases">
        <title>Genomic Encyclopedia of Type Strains, Phase III (KMG-III): the genomes of soil and plant-associated and newly described type strains.</title>
        <authorList>
            <person name="Whitman W."/>
        </authorList>
    </citation>
    <scope>NUCLEOTIDE SEQUENCE [LARGE SCALE GENOMIC DNA]</scope>
    <source>
        <strain evidence="2 3">CECT 3237</strain>
    </source>
</reference>
<protein>
    <submittedName>
        <fullName evidence="2">Uncharacterized protein</fullName>
    </submittedName>
</protein>
<feature type="region of interest" description="Disordered" evidence="1">
    <location>
        <begin position="30"/>
        <end position="63"/>
    </location>
</feature>
<feature type="compositionally biased region" description="Low complexity" evidence="1">
    <location>
        <begin position="38"/>
        <end position="63"/>
    </location>
</feature>
<organism evidence="2 3">
    <name type="scientific">Streptomyces violarus</name>
    <dbReference type="NCBI Taxonomy" id="67380"/>
    <lineage>
        <taxon>Bacteria</taxon>
        <taxon>Bacillati</taxon>
        <taxon>Actinomycetota</taxon>
        <taxon>Actinomycetes</taxon>
        <taxon>Kitasatosporales</taxon>
        <taxon>Streptomycetaceae</taxon>
        <taxon>Streptomyces</taxon>
    </lineage>
</organism>
<dbReference type="AlphaFoldDB" id="A0A7W4ZLP2"/>
<name>A0A7W4ZLP2_9ACTN</name>
<dbReference type="RefSeq" id="WP_184588471.1">
    <property type="nucleotide sequence ID" value="NZ_BMUP01000001.1"/>
</dbReference>
<proteinExistence type="predicted"/>
<dbReference type="EMBL" id="JACHXE010000001">
    <property type="protein sequence ID" value="MBB3074769.1"/>
    <property type="molecule type" value="Genomic_DNA"/>
</dbReference>